<name>A0A9Q0ILC4_9TELE</name>
<keyword evidence="2" id="KW-0732">Signal</keyword>
<evidence type="ECO:0000256" key="1">
    <source>
        <dbReference type="SAM" id="MobiDB-lite"/>
    </source>
</evidence>
<protein>
    <recommendedName>
        <fullName evidence="3">RUN domain-containing protein</fullName>
    </recommendedName>
</protein>
<dbReference type="PANTHER" id="PTHR15591:SF13">
    <property type="entry name" value="RUN DOMAIN-CONTAINING PROTEIN"/>
    <property type="match status" value="1"/>
</dbReference>
<dbReference type="Gene3D" id="1.20.58.900">
    <property type="match status" value="1"/>
</dbReference>
<dbReference type="GO" id="GO:0031410">
    <property type="term" value="C:cytoplasmic vesicle"/>
    <property type="evidence" value="ECO:0007669"/>
    <property type="project" value="TreeGrafter"/>
</dbReference>
<feature type="compositionally biased region" description="Basic and acidic residues" evidence="1">
    <location>
        <begin position="953"/>
        <end position="966"/>
    </location>
</feature>
<organism evidence="4 5">
    <name type="scientific">Muraenolepis orangiensis</name>
    <name type="common">Patagonian moray cod</name>
    <dbReference type="NCBI Taxonomy" id="630683"/>
    <lineage>
        <taxon>Eukaryota</taxon>
        <taxon>Metazoa</taxon>
        <taxon>Chordata</taxon>
        <taxon>Craniata</taxon>
        <taxon>Vertebrata</taxon>
        <taxon>Euteleostomi</taxon>
        <taxon>Actinopterygii</taxon>
        <taxon>Neopterygii</taxon>
        <taxon>Teleostei</taxon>
        <taxon>Neoteleostei</taxon>
        <taxon>Acanthomorphata</taxon>
        <taxon>Zeiogadaria</taxon>
        <taxon>Gadariae</taxon>
        <taxon>Gadiformes</taxon>
        <taxon>Muraenolepidoidei</taxon>
        <taxon>Muraenolepididae</taxon>
        <taxon>Muraenolepis</taxon>
    </lineage>
</organism>
<feature type="signal peptide" evidence="2">
    <location>
        <begin position="1"/>
        <end position="22"/>
    </location>
</feature>
<gene>
    <name evidence="4" type="ORF">NHX12_026879</name>
</gene>
<comment type="caution">
    <text evidence="4">The sequence shown here is derived from an EMBL/GenBank/DDBJ whole genome shotgun (WGS) entry which is preliminary data.</text>
</comment>
<keyword evidence="5" id="KW-1185">Reference proteome</keyword>
<feature type="domain" description="RUN" evidence="3">
    <location>
        <begin position="727"/>
        <end position="869"/>
    </location>
</feature>
<dbReference type="OrthoDB" id="9884296at2759"/>
<evidence type="ECO:0000256" key="2">
    <source>
        <dbReference type="SAM" id="SignalP"/>
    </source>
</evidence>
<evidence type="ECO:0000259" key="3">
    <source>
        <dbReference type="PROSITE" id="PS50826"/>
    </source>
</evidence>
<dbReference type="InterPro" id="IPR004012">
    <property type="entry name" value="Run_dom"/>
</dbReference>
<dbReference type="InterPro" id="IPR037213">
    <property type="entry name" value="Run_dom_sf"/>
</dbReference>
<evidence type="ECO:0000313" key="5">
    <source>
        <dbReference type="Proteomes" id="UP001148018"/>
    </source>
</evidence>
<evidence type="ECO:0000313" key="4">
    <source>
        <dbReference type="EMBL" id="KAJ3604827.1"/>
    </source>
</evidence>
<dbReference type="AlphaFoldDB" id="A0A9Q0ILC4"/>
<feature type="compositionally biased region" description="Polar residues" evidence="1">
    <location>
        <begin position="375"/>
        <end position="388"/>
    </location>
</feature>
<dbReference type="Gene3D" id="4.10.40.50">
    <property type="match status" value="1"/>
</dbReference>
<feature type="region of interest" description="Disordered" evidence="1">
    <location>
        <begin position="409"/>
        <end position="443"/>
    </location>
</feature>
<dbReference type="Pfam" id="PF07359">
    <property type="entry name" value="LEAP-2"/>
    <property type="match status" value="1"/>
</dbReference>
<feature type="chain" id="PRO_5040405641" description="RUN domain-containing protein" evidence="2">
    <location>
        <begin position="23"/>
        <end position="1040"/>
    </location>
</feature>
<dbReference type="EMBL" id="JANIIK010000043">
    <property type="protein sequence ID" value="KAJ3604827.1"/>
    <property type="molecule type" value="Genomic_DNA"/>
</dbReference>
<dbReference type="Proteomes" id="UP001148018">
    <property type="component" value="Unassembled WGS sequence"/>
</dbReference>
<feature type="compositionally biased region" description="Polar residues" evidence="1">
    <location>
        <begin position="199"/>
        <end position="214"/>
    </location>
</feature>
<accession>A0A9Q0ILC4</accession>
<dbReference type="SUPFAM" id="SSF140741">
    <property type="entry name" value="RUN domain-like"/>
    <property type="match status" value="1"/>
</dbReference>
<proteinExistence type="predicted"/>
<dbReference type="PROSITE" id="PS50826">
    <property type="entry name" value="RUN"/>
    <property type="match status" value="1"/>
</dbReference>
<reference evidence="4" key="1">
    <citation type="submission" date="2022-07" db="EMBL/GenBank/DDBJ databases">
        <title>Chromosome-level genome of Muraenolepis orangiensis.</title>
        <authorList>
            <person name="Kim J."/>
        </authorList>
    </citation>
    <scope>NUCLEOTIDE SEQUENCE</scope>
    <source>
        <strain evidence="4">KU_S4_2022</strain>
        <tissue evidence="4">Muscle</tissue>
    </source>
</reference>
<sequence>MQTLKVKITVVLLLLSLVQVWAAPVPTGLTDVLMRTKRSLLWRWNTLKPVGASCRSHGECGTNYCSRPARMIRTSSLSGDTLLSFHFHGTQLPLRTLRPPGQSGPSPAGQLTRAVSLPEEDVLRQHLPAPPAARRQPVSGSYCKLDEEEDEEEDINGDNLHRYHEDSSFVLHGNNNWAPSDRESSVQRPASRPGPLDSLPTQQPTSDSSCTSSDGILVNFYTIYNKSSDPSPPRDVRSQDLGGQDLRGSPDQAPPRDLGGQDLRGSPDQATPRDLGGQDLRGSPDQAPPRDLGGQDLRGSPDQATPRVIGGQDLRGQNLKGSPDPAPPRDLGGQDLRGSPDQATPRVIRGQDLQCQNLRGSPDPAPPRDLRGQDSWGQNLRGSPTPQDLTPAMQQPAHFHDGSVFLKLQPLHPRSPSDHLRHEDPSPREEAEAEAQFPAPRWSPGTIDSNCNLYSVEPWSSLELSDLSACIHRQLALTVGTNQKYYKLEADSISCPQPSEKVQRSEEKGVCSWTPPAVRYSRAQRPTSLPVRPFVLLSQPTAQTRTSGSLLDRFTGPRGAGQYQLGSPGEDEGRRHSPGGGYAALPPVGNTHHPRPHRPHPRTDPRGTTAFCPAVWDPGTSGFTPHSFSSQGRSLSLAGPGRVCVGEKHQNQDGHRESQVLSSEGPLAEFCLSPYESSYESLSISHLQRRGLLRSVSAAVDLIIDHFGGSRDPGEKVRLGSSGRTPTIGGLVLQRLCPAIRNILEDGLRHHRLDVVMDGQPNHTWRLVEASTRNGGAACLLQRLVTKIQLSSKITGRAAKLQAFIMGLLNLRALEFWLSHLQRQNDVLTAYYHSWAFMTTTRCGPLFQELLLLLQPLAVMPFDLNLLLDPPHGHMASDTARSTLLMTGRPKLQAETPGGTGRRTRNSYQTDLRLRGRYAKICPRSGPDLDWWVPADGTVDGSADSTVDGVVREEDSARSQRYHEAGSEEIMTGPPRRSSAEGQAAEGPSPGGLRWANLFGATVGPPGGSPCTSNRRPSQWLRLDSSALAQLAQSVWPVRW</sequence>
<feature type="region of interest" description="Disordered" evidence="1">
    <location>
        <begin position="545"/>
        <end position="606"/>
    </location>
</feature>
<dbReference type="PANTHER" id="PTHR15591">
    <property type="entry name" value="RUN AND SH3 DOMAIN CONTAINING"/>
    <property type="match status" value="1"/>
</dbReference>
<dbReference type="GO" id="GO:0042742">
    <property type="term" value="P:defense response to bacterium"/>
    <property type="evidence" value="ECO:0007669"/>
    <property type="project" value="InterPro"/>
</dbReference>
<feature type="compositionally biased region" description="Basic and acidic residues" evidence="1">
    <location>
        <begin position="415"/>
        <end position="430"/>
    </location>
</feature>
<feature type="region of interest" description="Disordered" evidence="1">
    <location>
        <begin position="172"/>
        <end position="394"/>
    </location>
</feature>
<dbReference type="Pfam" id="PF02759">
    <property type="entry name" value="RUN"/>
    <property type="match status" value="1"/>
</dbReference>
<dbReference type="SMART" id="SM00593">
    <property type="entry name" value="RUN"/>
    <property type="match status" value="1"/>
</dbReference>
<dbReference type="InterPro" id="IPR009955">
    <property type="entry name" value="LEAP-2"/>
</dbReference>
<dbReference type="InterPro" id="IPR047343">
    <property type="entry name" value="RUSC1_2"/>
</dbReference>
<feature type="region of interest" description="Disordered" evidence="1">
    <location>
        <begin position="953"/>
        <end position="1017"/>
    </location>
</feature>